<organism evidence="2 3">
    <name type="scientific">Candidatus Ornithocaccomicrobium faecavium</name>
    <dbReference type="NCBI Taxonomy" id="2840890"/>
    <lineage>
        <taxon>Bacteria</taxon>
        <taxon>Bacillati</taxon>
        <taxon>Bacillota</taxon>
        <taxon>Clostridia</taxon>
        <taxon>Candidatus Ornithocaccomicrobium</taxon>
    </lineage>
</organism>
<accession>A0A9D1TE09</accession>
<evidence type="ECO:0000259" key="1">
    <source>
        <dbReference type="Pfam" id="PF11738"/>
    </source>
</evidence>
<dbReference type="Pfam" id="PF11738">
    <property type="entry name" value="DUF3298"/>
    <property type="match status" value="1"/>
</dbReference>
<dbReference type="AlphaFoldDB" id="A0A9D1TE09"/>
<protein>
    <submittedName>
        <fullName evidence="2">DUF3298 domain-containing protein</fullName>
    </submittedName>
</protein>
<comment type="caution">
    <text evidence="2">The sequence shown here is derived from an EMBL/GenBank/DDBJ whole genome shotgun (WGS) entry which is preliminary data.</text>
</comment>
<dbReference type="InterPro" id="IPR021729">
    <property type="entry name" value="DUF3298"/>
</dbReference>
<feature type="domain" description="DUF3298" evidence="1">
    <location>
        <begin position="144"/>
        <end position="228"/>
    </location>
</feature>
<proteinExistence type="predicted"/>
<reference evidence="2" key="1">
    <citation type="submission" date="2020-10" db="EMBL/GenBank/DDBJ databases">
        <authorList>
            <person name="Gilroy R."/>
        </authorList>
    </citation>
    <scope>NUCLEOTIDE SEQUENCE</scope>
    <source>
        <strain evidence="2">CHK183-6373</strain>
    </source>
</reference>
<evidence type="ECO:0000313" key="3">
    <source>
        <dbReference type="Proteomes" id="UP000886884"/>
    </source>
</evidence>
<gene>
    <name evidence="2" type="ORF">IAA64_14430</name>
</gene>
<dbReference type="Gene3D" id="3.30.565.40">
    <property type="entry name" value="Fervidobacterium nodosum Rt17-B1 like"/>
    <property type="match status" value="1"/>
</dbReference>
<sequence>MGRNGVSGLRAGLRRARGAALSPDVAALAWGDTAFSAQMPVVEDNGAGAWVSVSSAAQAPAPGGAEEMNRQMAEYLEEMRGELLWYAMRKYNGYVALESSYQILRDDESLLSVRFDATLNAGGSGQFSRCFTLEKKTGEILSLDDLFLPDSDYVQAISEEILRQMREQVQAGEADYFIPGGIWAEEECFQAIAPDQNFYLNAEGALVIVFDEYEVAPGSMGMPEFVIPAAALAEIWAYPEQ</sequence>
<reference evidence="2" key="2">
    <citation type="journal article" date="2021" name="PeerJ">
        <title>Extensive microbial diversity within the chicken gut microbiome revealed by metagenomics and culture.</title>
        <authorList>
            <person name="Gilroy R."/>
            <person name="Ravi A."/>
            <person name="Getino M."/>
            <person name="Pursley I."/>
            <person name="Horton D.L."/>
            <person name="Alikhan N.F."/>
            <person name="Baker D."/>
            <person name="Gharbi K."/>
            <person name="Hall N."/>
            <person name="Watson M."/>
            <person name="Adriaenssens E.M."/>
            <person name="Foster-Nyarko E."/>
            <person name="Jarju S."/>
            <person name="Secka A."/>
            <person name="Antonio M."/>
            <person name="Oren A."/>
            <person name="Chaudhuri R.R."/>
            <person name="La Ragione R."/>
            <person name="Hildebrand F."/>
            <person name="Pallen M.J."/>
        </authorList>
    </citation>
    <scope>NUCLEOTIDE SEQUENCE</scope>
    <source>
        <strain evidence="2">CHK183-6373</strain>
    </source>
</reference>
<dbReference type="InterPro" id="IPR037126">
    <property type="entry name" value="PdaC/RsiV-like_sf"/>
</dbReference>
<dbReference type="Proteomes" id="UP000886884">
    <property type="component" value="Unassembled WGS sequence"/>
</dbReference>
<name>A0A9D1TE09_9FIRM</name>
<dbReference type="Gene3D" id="3.90.640.20">
    <property type="entry name" value="Heat-shock cognate protein, ATPase"/>
    <property type="match status" value="1"/>
</dbReference>
<dbReference type="EMBL" id="DVOT01000256">
    <property type="protein sequence ID" value="HIV29155.1"/>
    <property type="molecule type" value="Genomic_DNA"/>
</dbReference>
<evidence type="ECO:0000313" key="2">
    <source>
        <dbReference type="EMBL" id="HIV29155.1"/>
    </source>
</evidence>